<dbReference type="EMBL" id="ML121567">
    <property type="protein sequence ID" value="RPB20843.1"/>
    <property type="molecule type" value="Genomic_DNA"/>
</dbReference>
<keyword evidence="2" id="KW-1185">Reference proteome</keyword>
<organism evidence="1 2">
    <name type="scientific">Terfezia boudieri ATCC MYA-4762</name>
    <dbReference type="NCBI Taxonomy" id="1051890"/>
    <lineage>
        <taxon>Eukaryota</taxon>
        <taxon>Fungi</taxon>
        <taxon>Dikarya</taxon>
        <taxon>Ascomycota</taxon>
        <taxon>Pezizomycotina</taxon>
        <taxon>Pezizomycetes</taxon>
        <taxon>Pezizales</taxon>
        <taxon>Pezizaceae</taxon>
        <taxon>Terfezia</taxon>
    </lineage>
</organism>
<name>A0A3N4LD90_9PEZI</name>
<dbReference type="Proteomes" id="UP000267821">
    <property type="component" value="Unassembled WGS sequence"/>
</dbReference>
<sequence>MPSQRGFYPVTSALSSTPSRENTQRFKLTKFLEHQNLVSCQPELLSDYYTMSSLKYSLEPRYVYGTGKYHDVIKEALIALQQQTQYRNHLDFPGCSALEIQEFILNCHPNIQSSLEFERGLLTELGRGCANRQWLALANGHDMVRYRAIPEEVVAARVRVYKRPSEGRLRAKGKKETEALVGAVKGLSLSSGTF</sequence>
<evidence type="ECO:0000313" key="2">
    <source>
        <dbReference type="Proteomes" id="UP000267821"/>
    </source>
</evidence>
<protein>
    <submittedName>
        <fullName evidence="1">Uncharacterized protein</fullName>
    </submittedName>
</protein>
<evidence type="ECO:0000313" key="1">
    <source>
        <dbReference type="EMBL" id="RPB20843.1"/>
    </source>
</evidence>
<accession>A0A3N4LD90</accession>
<gene>
    <name evidence="1" type="ORF">L211DRAFT_852026</name>
</gene>
<dbReference type="AlphaFoldDB" id="A0A3N4LD90"/>
<proteinExistence type="predicted"/>
<dbReference type="InParanoid" id="A0A3N4LD90"/>
<reference evidence="1 2" key="1">
    <citation type="journal article" date="2018" name="Nat. Ecol. Evol.">
        <title>Pezizomycetes genomes reveal the molecular basis of ectomycorrhizal truffle lifestyle.</title>
        <authorList>
            <person name="Murat C."/>
            <person name="Payen T."/>
            <person name="Noel B."/>
            <person name="Kuo A."/>
            <person name="Morin E."/>
            <person name="Chen J."/>
            <person name="Kohler A."/>
            <person name="Krizsan K."/>
            <person name="Balestrini R."/>
            <person name="Da Silva C."/>
            <person name="Montanini B."/>
            <person name="Hainaut M."/>
            <person name="Levati E."/>
            <person name="Barry K.W."/>
            <person name="Belfiori B."/>
            <person name="Cichocki N."/>
            <person name="Clum A."/>
            <person name="Dockter R.B."/>
            <person name="Fauchery L."/>
            <person name="Guy J."/>
            <person name="Iotti M."/>
            <person name="Le Tacon F."/>
            <person name="Lindquist E.A."/>
            <person name="Lipzen A."/>
            <person name="Malagnac F."/>
            <person name="Mello A."/>
            <person name="Molinier V."/>
            <person name="Miyauchi S."/>
            <person name="Poulain J."/>
            <person name="Riccioni C."/>
            <person name="Rubini A."/>
            <person name="Sitrit Y."/>
            <person name="Splivallo R."/>
            <person name="Traeger S."/>
            <person name="Wang M."/>
            <person name="Zifcakova L."/>
            <person name="Wipf D."/>
            <person name="Zambonelli A."/>
            <person name="Paolocci F."/>
            <person name="Nowrousian M."/>
            <person name="Ottonello S."/>
            <person name="Baldrian P."/>
            <person name="Spatafora J.W."/>
            <person name="Henrissat B."/>
            <person name="Nagy L.G."/>
            <person name="Aury J.M."/>
            <person name="Wincker P."/>
            <person name="Grigoriev I.V."/>
            <person name="Bonfante P."/>
            <person name="Martin F.M."/>
        </authorList>
    </citation>
    <scope>NUCLEOTIDE SEQUENCE [LARGE SCALE GENOMIC DNA]</scope>
    <source>
        <strain evidence="1 2">ATCC MYA-4762</strain>
    </source>
</reference>